<dbReference type="EMBL" id="ACZI02000002">
    <property type="protein sequence ID" value="EFV12692.2"/>
    <property type="molecule type" value="Genomic_DNA"/>
</dbReference>
<accession>E5XSL5</accession>
<dbReference type="STRING" id="679197.HMPREF9336_02487"/>
<evidence type="ECO:0000313" key="2">
    <source>
        <dbReference type="EMBL" id="EFV12692.2"/>
    </source>
</evidence>
<dbReference type="AlphaFoldDB" id="E5XSL5"/>
<dbReference type="InterPro" id="IPR028994">
    <property type="entry name" value="Integrin_alpha_N"/>
</dbReference>
<organism evidence="2 3">
    <name type="scientific">Segniliparus rugosus (strain ATCC BAA-974 / DSM 45345 / CCUG 50838 / CIP 108380 / JCM 13579 / CDC 945)</name>
    <dbReference type="NCBI Taxonomy" id="679197"/>
    <lineage>
        <taxon>Bacteria</taxon>
        <taxon>Bacillati</taxon>
        <taxon>Actinomycetota</taxon>
        <taxon>Actinomycetes</taxon>
        <taxon>Mycobacteriales</taxon>
        <taxon>Segniliparaceae</taxon>
        <taxon>Segniliparus</taxon>
    </lineage>
</organism>
<evidence type="ECO:0000256" key="1">
    <source>
        <dbReference type="SAM" id="SignalP"/>
    </source>
</evidence>
<gene>
    <name evidence="2" type="ORF">HMPREF9336_02487</name>
</gene>
<keyword evidence="3" id="KW-1185">Reference proteome</keyword>
<dbReference type="OrthoDB" id="4760726at2"/>
<dbReference type="HOGENOM" id="CLU_104585_0_0_11"/>
<evidence type="ECO:0000313" key="3">
    <source>
        <dbReference type="Proteomes" id="UP000004816"/>
    </source>
</evidence>
<dbReference type="SUPFAM" id="SSF69318">
    <property type="entry name" value="Integrin alpha N-terminal domain"/>
    <property type="match status" value="1"/>
</dbReference>
<protein>
    <recommendedName>
        <fullName evidence="4">FG-GAP repeat protein</fullName>
    </recommendedName>
</protein>
<keyword evidence="1" id="KW-0732">Signal</keyword>
<sequence>MFGVRLFLANCCFFALAVAPAQADPLPECPNTFDSPPRSNAECQIQSGDLLGLRFEKRTVDARHVEVFVFDHSSTAAVVLDEKIDGSPDSGVLLLRDLDGDGLEDVLVSLHDTGAHGLNSDWALWRATGDQRLFQRSGTIYGNTFWYAGDGWTAAYASGGGWGVSFYQLEDGQLSPVAEVGRSNGDSNTPPTSCHLLTFHDLARHGLTAATAEQKFCALAEQQPR</sequence>
<reference evidence="2 3" key="1">
    <citation type="journal article" date="2011" name="Stand. Genomic Sci.">
        <title>High quality draft genome sequence of Segniliparus rugosus CDC 945(T)= (ATCC BAA-974(T)).</title>
        <authorList>
            <person name="Earl A.M."/>
            <person name="Desjardins C.A."/>
            <person name="Fitzgerald M.G."/>
            <person name="Arachchi H.M."/>
            <person name="Zeng Q."/>
            <person name="Mehta T."/>
            <person name="Griggs A."/>
            <person name="Birren B.W."/>
            <person name="Toney N.C."/>
            <person name="Carr J."/>
            <person name="Posey J."/>
            <person name="Butler W.R."/>
        </authorList>
    </citation>
    <scope>NUCLEOTIDE SEQUENCE [LARGE SCALE GENOMIC DNA]</scope>
    <source>
        <strain evidence="3">ATCC BAA-974 / DSM 45345 / CCUG 50838 / CIP 108380 / JCM 13579 / CDC 945</strain>
    </source>
</reference>
<dbReference type="RefSeq" id="WP_021030357.1">
    <property type="nucleotide sequence ID" value="NZ_KI391953.1"/>
</dbReference>
<evidence type="ECO:0008006" key="4">
    <source>
        <dbReference type="Google" id="ProtNLM"/>
    </source>
</evidence>
<comment type="caution">
    <text evidence="2">The sequence shown here is derived from an EMBL/GenBank/DDBJ whole genome shotgun (WGS) entry which is preliminary data.</text>
</comment>
<proteinExistence type="predicted"/>
<name>E5XSL5_SEGRC</name>
<dbReference type="Proteomes" id="UP000004816">
    <property type="component" value="Unassembled WGS sequence"/>
</dbReference>
<feature type="chain" id="PRO_5003203031" description="FG-GAP repeat protein" evidence="1">
    <location>
        <begin position="24"/>
        <end position="225"/>
    </location>
</feature>
<feature type="signal peptide" evidence="1">
    <location>
        <begin position="1"/>
        <end position="23"/>
    </location>
</feature>